<dbReference type="OrthoDB" id="4076003at2759"/>
<evidence type="ECO:0000256" key="1">
    <source>
        <dbReference type="SAM" id="MobiDB-lite"/>
    </source>
</evidence>
<dbReference type="eggNOG" id="ENOG502QW4R">
    <property type="taxonomic scope" value="Eukaryota"/>
</dbReference>
<evidence type="ECO:0000313" key="2">
    <source>
        <dbReference type="EMBL" id="EGW33258.1"/>
    </source>
</evidence>
<feature type="compositionally biased region" description="Basic and acidic residues" evidence="1">
    <location>
        <begin position="63"/>
        <end position="72"/>
    </location>
</feature>
<dbReference type="HOGENOM" id="CLU_068928_0_0_1"/>
<evidence type="ECO:0000313" key="3">
    <source>
        <dbReference type="Proteomes" id="UP000000709"/>
    </source>
</evidence>
<feature type="compositionally biased region" description="Basic and acidic residues" evidence="1">
    <location>
        <begin position="29"/>
        <end position="38"/>
    </location>
</feature>
<protein>
    <submittedName>
        <fullName evidence="2">Uncharacterized protein</fullName>
    </submittedName>
</protein>
<feature type="compositionally biased region" description="Low complexity" evidence="1">
    <location>
        <begin position="51"/>
        <end position="60"/>
    </location>
</feature>
<dbReference type="EMBL" id="GL996501">
    <property type="protein sequence ID" value="EGW33258.1"/>
    <property type="molecule type" value="Genomic_DNA"/>
</dbReference>
<accession>G3ALL5</accession>
<dbReference type="GeneID" id="18875090"/>
<gene>
    <name evidence="2" type="ORF">SPAPADRAFT_66240</name>
</gene>
<dbReference type="RefSeq" id="XP_007374773.1">
    <property type="nucleotide sequence ID" value="XM_007374711.1"/>
</dbReference>
<name>G3ALL5_SPAPN</name>
<dbReference type="FunCoup" id="G3ALL5">
    <property type="interactions" value="23"/>
</dbReference>
<organism evidence="3">
    <name type="scientific">Spathaspora passalidarum (strain NRRL Y-27907 / 11-Y1)</name>
    <dbReference type="NCBI Taxonomy" id="619300"/>
    <lineage>
        <taxon>Eukaryota</taxon>
        <taxon>Fungi</taxon>
        <taxon>Dikarya</taxon>
        <taxon>Ascomycota</taxon>
        <taxon>Saccharomycotina</taxon>
        <taxon>Pichiomycetes</taxon>
        <taxon>Debaryomycetaceae</taxon>
        <taxon>Spathaspora</taxon>
    </lineage>
</organism>
<reference evidence="2 3" key="1">
    <citation type="journal article" date="2011" name="Proc. Natl. Acad. Sci. U.S.A.">
        <title>Comparative genomics of xylose-fermenting fungi for enhanced biofuel production.</title>
        <authorList>
            <person name="Wohlbach D.J."/>
            <person name="Kuo A."/>
            <person name="Sato T.K."/>
            <person name="Potts K.M."/>
            <person name="Salamov A.A."/>
            <person name="LaButti K.M."/>
            <person name="Sun H."/>
            <person name="Clum A."/>
            <person name="Pangilinan J.L."/>
            <person name="Lindquist E.A."/>
            <person name="Lucas S."/>
            <person name="Lapidus A."/>
            <person name="Jin M."/>
            <person name="Gunawan C."/>
            <person name="Balan V."/>
            <person name="Dale B.E."/>
            <person name="Jeffries T.W."/>
            <person name="Zinkel R."/>
            <person name="Barry K.W."/>
            <person name="Grigoriev I.V."/>
            <person name="Gasch A.P."/>
        </authorList>
    </citation>
    <scope>NUCLEOTIDE SEQUENCE [LARGE SCALE GENOMIC DNA]</scope>
    <source>
        <strain evidence="3">NRRL Y-27907 / 11-Y1</strain>
    </source>
</reference>
<dbReference type="InParanoid" id="G3ALL5"/>
<dbReference type="AlphaFoldDB" id="G3ALL5"/>
<proteinExistence type="predicted"/>
<sequence length="326" mass="37740">MKRSINELASASTLPGEISKRHILQPHRSKIDLMDDTRLTSLPLPPPPPKRAGSSSASSTELQLEKRRRDGQLGEDFEAKDDIKGADEDDEDEYDEYEDESQDPIVLVEDYMHKSSSLLPHMSRQKSLAHFKSRIFVDYSSESASYIEHQEHYEHTPQVKHISSEVSYDQEVSDTSFSTLPRNSVSEETVRYIRNSKEEKEDLEAIFGRIPGSDLLKYCDLCDKPLYEISSIINNNNSKQRTIKRNHYEFICGDCIENYETFINEFYDNEEEEEENLEKSRTRLLRIFHSIQYKYKLTDECAAKKSKLSTSLIDRLHLIQAGNIAK</sequence>
<dbReference type="Proteomes" id="UP000000709">
    <property type="component" value="Unassembled WGS sequence"/>
</dbReference>
<feature type="region of interest" description="Disordered" evidence="1">
    <location>
        <begin position="1"/>
        <end position="102"/>
    </location>
</feature>
<keyword evidence="3" id="KW-1185">Reference proteome</keyword>
<dbReference type="OMA" id="RKCVICE"/>
<dbReference type="KEGG" id="spaa:SPAPADRAFT_66240"/>
<feature type="compositionally biased region" description="Acidic residues" evidence="1">
    <location>
        <begin position="87"/>
        <end position="102"/>
    </location>
</feature>